<comment type="similarity">
    <text evidence="3">Belongs to the metallo-dependent hydrolases superfamily. Phosphotriesterase family.</text>
</comment>
<feature type="compositionally biased region" description="Low complexity" evidence="4">
    <location>
        <begin position="1"/>
        <end position="14"/>
    </location>
</feature>
<dbReference type="Pfam" id="PF02126">
    <property type="entry name" value="PTE"/>
    <property type="match status" value="1"/>
</dbReference>
<dbReference type="RefSeq" id="WP_252435363.1">
    <property type="nucleotide sequence ID" value="NZ_JAGSOV010000006.1"/>
</dbReference>
<feature type="region of interest" description="Disordered" evidence="4">
    <location>
        <begin position="1"/>
        <end position="26"/>
    </location>
</feature>
<name>A0ABT0ZSV6_9PSEU</name>
<feature type="modified residue" description="N6-carboxylysine" evidence="3">
    <location>
        <position position="163"/>
    </location>
</feature>
<proteinExistence type="inferred from homology"/>
<evidence type="ECO:0000256" key="2">
    <source>
        <dbReference type="ARBA" id="ARBA00022801"/>
    </source>
</evidence>
<dbReference type="InterPro" id="IPR017947">
    <property type="entry name" value="AryldialkylPase_Zn-BS"/>
</dbReference>
<dbReference type="PROSITE" id="PS01322">
    <property type="entry name" value="PHOSPHOTRIESTERASE_1"/>
    <property type="match status" value="1"/>
</dbReference>
<keyword evidence="2" id="KW-0378">Hydrolase</keyword>
<dbReference type="PROSITE" id="PS51347">
    <property type="entry name" value="PHOSPHOTRIESTERASE_2"/>
    <property type="match status" value="1"/>
</dbReference>
<dbReference type="Proteomes" id="UP001165283">
    <property type="component" value="Unassembled WGS sequence"/>
</dbReference>
<comment type="caution">
    <text evidence="5">The sequence shown here is derived from an EMBL/GenBank/DDBJ whole genome shotgun (WGS) entry which is preliminary data.</text>
</comment>
<dbReference type="PANTHER" id="PTHR10819">
    <property type="entry name" value="PHOSPHOTRIESTERASE-RELATED"/>
    <property type="match status" value="1"/>
</dbReference>
<dbReference type="SUPFAM" id="SSF51556">
    <property type="entry name" value="Metallo-dependent hydrolases"/>
    <property type="match status" value="1"/>
</dbReference>
<keyword evidence="6" id="KW-1185">Reference proteome</keyword>
<organism evidence="5 6">
    <name type="scientific">Pseudonocardia humida</name>
    <dbReference type="NCBI Taxonomy" id="2800819"/>
    <lineage>
        <taxon>Bacteria</taxon>
        <taxon>Bacillati</taxon>
        <taxon>Actinomycetota</taxon>
        <taxon>Actinomycetes</taxon>
        <taxon>Pseudonocardiales</taxon>
        <taxon>Pseudonocardiaceae</taxon>
        <taxon>Pseudonocardia</taxon>
    </lineage>
</organism>
<dbReference type="InterPro" id="IPR001559">
    <property type="entry name" value="Phosphotriesterase"/>
</dbReference>
<dbReference type="InterPro" id="IPR032466">
    <property type="entry name" value="Metal_Hydrolase"/>
</dbReference>
<keyword evidence="1" id="KW-0479">Metal-binding</keyword>
<reference evidence="5" key="1">
    <citation type="submission" date="2021-04" db="EMBL/GenBank/DDBJ databases">
        <title>Pseudonocardia sp. nov., isolated from sandy soil of mangrove forest.</title>
        <authorList>
            <person name="Zan Z."/>
            <person name="Huang R."/>
            <person name="Liu W."/>
        </authorList>
    </citation>
    <scope>NUCLEOTIDE SEQUENCE</scope>
    <source>
        <strain evidence="5">S2-4</strain>
    </source>
</reference>
<evidence type="ECO:0000313" key="5">
    <source>
        <dbReference type="EMBL" id="MCO1653774.1"/>
    </source>
</evidence>
<evidence type="ECO:0000256" key="3">
    <source>
        <dbReference type="PROSITE-ProRule" id="PRU00679"/>
    </source>
</evidence>
<evidence type="ECO:0000256" key="1">
    <source>
        <dbReference type="ARBA" id="ARBA00022723"/>
    </source>
</evidence>
<dbReference type="Gene3D" id="3.20.20.140">
    <property type="entry name" value="Metal-dependent hydrolases"/>
    <property type="match status" value="1"/>
</dbReference>
<accession>A0ABT0ZSV6</accession>
<gene>
    <name evidence="5" type="ORF">KDL28_01765</name>
</gene>
<protein>
    <submittedName>
        <fullName evidence="5">Phosphotriesterase</fullName>
    </submittedName>
</protein>
<dbReference type="PANTHER" id="PTHR10819:SF3">
    <property type="entry name" value="PHOSPHOTRIESTERASE-RELATED PROTEIN"/>
    <property type="match status" value="1"/>
</dbReference>
<dbReference type="EMBL" id="JAGSOV010000006">
    <property type="protein sequence ID" value="MCO1653774.1"/>
    <property type="molecule type" value="Genomic_DNA"/>
</dbReference>
<sequence length="359" mass="38016">MTGGSSPALGAGPSRTGPGDAVPTFRGPVDPAALGPTLVHEHVFVGHPELDLNHPHPEWDPDRAIEDAVERLTRLHGLGVRTVVDLTVLGLGRDVARLAAVAERVPLHLVAATGYYTADVLPAFFGTHGPGRPVGGPDPLVEFFVRDIEEGIAGTGVRAGMLKVVTDEPGITPDVARVMSAAAEAHVRTGVTITTHSRPASRTGPAQQEFLGARGVPPERIIIGHSGDSEDLDQLRALMDAGSTIGMDRFGMEHVLPDERRVATVLALLAEGYADRMVLSHDAACFSRVTPPSWRAVHAPHWHYENLSRRVLPMLRAGGASAADLHRMLVVNPARLLAPGPARRRHAPVAGAAPTPRPS</sequence>
<evidence type="ECO:0000313" key="6">
    <source>
        <dbReference type="Proteomes" id="UP001165283"/>
    </source>
</evidence>
<evidence type="ECO:0000256" key="4">
    <source>
        <dbReference type="SAM" id="MobiDB-lite"/>
    </source>
</evidence>